<comment type="caution">
    <text evidence="2">The sequence shown here is derived from an EMBL/GenBank/DDBJ whole genome shotgun (WGS) entry which is preliminary data.</text>
</comment>
<dbReference type="Proteomes" id="UP000241118">
    <property type="component" value="Unassembled WGS sequence"/>
</dbReference>
<dbReference type="Gene3D" id="1.25.40.10">
    <property type="entry name" value="Tetratricopeptide repeat domain"/>
    <property type="match status" value="1"/>
</dbReference>
<protein>
    <submittedName>
        <fullName evidence="2">Uncharacterized protein</fullName>
    </submittedName>
</protein>
<evidence type="ECO:0000313" key="3">
    <source>
        <dbReference type="Proteomes" id="UP000241118"/>
    </source>
</evidence>
<feature type="region of interest" description="Disordered" evidence="1">
    <location>
        <begin position="1065"/>
        <end position="1085"/>
    </location>
</feature>
<name>A0A2P8I607_SACCR</name>
<organism evidence="2 3">
    <name type="scientific">Saccharothrix carnea</name>
    <dbReference type="NCBI Taxonomy" id="1280637"/>
    <lineage>
        <taxon>Bacteria</taxon>
        <taxon>Bacillati</taxon>
        <taxon>Actinomycetota</taxon>
        <taxon>Actinomycetes</taxon>
        <taxon>Pseudonocardiales</taxon>
        <taxon>Pseudonocardiaceae</taxon>
        <taxon>Saccharothrix</taxon>
    </lineage>
</organism>
<gene>
    <name evidence="2" type="ORF">B0I31_108339</name>
</gene>
<dbReference type="InterPro" id="IPR011990">
    <property type="entry name" value="TPR-like_helical_dom_sf"/>
</dbReference>
<dbReference type="EMBL" id="PYAX01000008">
    <property type="protein sequence ID" value="PSL53892.1"/>
    <property type="molecule type" value="Genomic_DNA"/>
</dbReference>
<dbReference type="SUPFAM" id="SSF48452">
    <property type="entry name" value="TPR-like"/>
    <property type="match status" value="1"/>
</dbReference>
<sequence length="1085" mass="117685">MSGTVAGSVVQVGSLHGNVYLNTNASPGGVHYLAQVERIAPADLIDRDAELAELADFCTSPATEGRYTWWRADAWAGKSALLSWFVLHPPPNVNLVSFFITARLAGQSDRHAFVENLLDQLLALLKEPLPAQLTESTREAHLLGLLAEVAQRCRNRGEHFALVLDGLDEDHGVDGTPDAHSIAALLPVVPPAGMRVIVASRPNPPIPDDVPDHHPLRTSAIVRRLSPSPKAHALRHVMERDLKRLLTGTPVEQDLLGLLTAAGGGLTTSDLAELSGISQWEIEDHLRTTAGRSFVRRPGLRPADSPDVHLLAHEQLQLTAVEMLGPRLRAYRSRLHRWAEGYRDRRWPLSTPEYLLRSYFTMLAATGDVDRMVACATDLHRRSRALALTGGDAATLAEIREAQDLVLARPRPDLTSLLRLAIHRNDIYQRNSRIPSTLPAGWARVGAIDRAECIIDAMRDPVDRIQALLSTADAVRARGEAERAGGLLQQAEVLARPLSQFVSAAPLRAVATAFSAIGDHDRAEQITQLVRNKPERALAMASLAVRAAEAGDVERAANLLDAALALIRPDQIGWRVPALAAIAIAAAKMGDLDHAYRLLDEAEALLLSDEQRVFGLEAGEAARGAAIIGDVDRALRLAHMVGPVDNHERCLLWIIEIIAATEADRAEAVVRSTADGPRLSARLAVMARVVAASGDRIRASRLIAEAERVARDIADAAVRSDAMMAVAVAVASAGGLGRAGAIARANVVLSRDADALVSLAASALDADDVEQASELLALAEEVARADIGPEDEKRSVLWIRTMADFSDFPRAESLARSLRDRTARSAAWAAIAEGAIGAGMLDYAERAVRAIEEVAVQRRPRLELIRAVMATGDFIRAEMIARTATDSTHRIDALTLVAEAARRGDLIDQVHEIVGAFSGPVERLEMLAGVLEVAANIGDRARAIDLFHNMRTLAHAVVDNASDHPWGNTVKAHNVLLILPRRVRSLTELAEAAARLKRNPAFLFQDSDTRVLPSPSTYRSEIIDRPSERVIARNLTELHWCHVVEDLVMLSSDFYRVITEELDRLADQGPPPDYPSSEADRPSSS</sequence>
<keyword evidence="3" id="KW-1185">Reference proteome</keyword>
<evidence type="ECO:0000313" key="2">
    <source>
        <dbReference type="EMBL" id="PSL53892.1"/>
    </source>
</evidence>
<evidence type="ECO:0000256" key="1">
    <source>
        <dbReference type="SAM" id="MobiDB-lite"/>
    </source>
</evidence>
<reference evidence="2 3" key="1">
    <citation type="submission" date="2018-03" db="EMBL/GenBank/DDBJ databases">
        <title>Genomic Encyclopedia of Type Strains, Phase III (KMG-III): the genomes of soil and plant-associated and newly described type strains.</title>
        <authorList>
            <person name="Whitman W."/>
        </authorList>
    </citation>
    <scope>NUCLEOTIDE SEQUENCE [LARGE SCALE GENOMIC DNA]</scope>
    <source>
        <strain evidence="2 3">CGMCC 4.7097</strain>
    </source>
</reference>
<dbReference type="AlphaFoldDB" id="A0A2P8I607"/>
<proteinExistence type="predicted"/>
<accession>A0A2P8I607</accession>